<gene>
    <name evidence="2" type="ORF">SCF082_LOCUS29615</name>
</gene>
<reference evidence="2 3" key="1">
    <citation type="submission" date="2024-02" db="EMBL/GenBank/DDBJ databases">
        <authorList>
            <person name="Chen Y."/>
            <person name="Shah S."/>
            <person name="Dougan E. K."/>
            <person name="Thang M."/>
            <person name="Chan C."/>
        </authorList>
    </citation>
    <scope>NUCLEOTIDE SEQUENCE [LARGE SCALE GENOMIC DNA]</scope>
</reference>
<sequence>MTFLEAVLASALLGIVAMGVFGALNYLVLQQKRAEQIAGASEVANRVVVMYLDSPDDMPQDGRPIDYGRHRYRWTYESAPIDVFDPNATDESTPMPLTRLRELTVSVWLHEESGGAFSPNPSTPGIVVRRMLDPLASRNPDTF</sequence>
<dbReference type="EMBL" id="CAXAMM010024005">
    <property type="protein sequence ID" value="CAK9054587.1"/>
    <property type="molecule type" value="Genomic_DNA"/>
</dbReference>
<protein>
    <recommendedName>
        <fullName evidence="4">Type II secretion system protein</fullName>
    </recommendedName>
</protein>
<feature type="non-terminal residue" evidence="2">
    <location>
        <position position="143"/>
    </location>
</feature>
<proteinExistence type="predicted"/>
<organism evidence="2 3">
    <name type="scientific">Durusdinium trenchii</name>
    <dbReference type="NCBI Taxonomy" id="1381693"/>
    <lineage>
        <taxon>Eukaryota</taxon>
        <taxon>Sar</taxon>
        <taxon>Alveolata</taxon>
        <taxon>Dinophyceae</taxon>
        <taxon>Suessiales</taxon>
        <taxon>Symbiodiniaceae</taxon>
        <taxon>Durusdinium</taxon>
    </lineage>
</organism>
<keyword evidence="1" id="KW-0472">Membrane</keyword>
<accession>A0ABP0MV67</accession>
<name>A0ABP0MV67_9DINO</name>
<keyword evidence="1" id="KW-1133">Transmembrane helix</keyword>
<feature type="transmembrane region" description="Helical" evidence="1">
    <location>
        <begin position="6"/>
        <end position="28"/>
    </location>
</feature>
<comment type="caution">
    <text evidence="2">The sequence shown here is derived from an EMBL/GenBank/DDBJ whole genome shotgun (WGS) entry which is preliminary data.</text>
</comment>
<evidence type="ECO:0000313" key="3">
    <source>
        <dbReference type="Proteomes" id="UP001642464"/>
    </source>
</evidence>
<keyword evidence="1" id="KW-0812">Transmembrane</keyword>
<keyword evidence="3" id="KW-1185">Reference proteome</keyword>
<evidence type="ECO:0008006" key="4">
    <source>
        <dbReference type="Google" id="ProtNLM"/>
    </source>
</evidence>
<dbReference type="Proteomes" id="UP001642464">
    <property type="component" value="Unassembled WGS sequence"/>
</dbReference>
<evidence type="ECO:0000256" key="1">
    <source>
        <dbReference type="SAM" id="Phobius"/>
    </source>
</evidence>
<evidence type="ECO:0000313" key="2">
    <source>
        <dbReference type="EMBL" id="CAK9054587.1"/>
    </source>
</evidence>